<reference evidence="1 3" key="1">
    <citation type="journal article" date="2011" name="Nature">
        <title>The Medicago genome provides insight into the evolution of rhizobial symbioses.</title>
        <authorList>
            <person name="Young N.D."/>
            <person name="Debelle F."/>
            <person name="Oldroyd G.E."/>
            <person name="Geurts R."/>
            <person name="Cannon S.B."/>
            <person name="Udvardi M.K."/>
            <person name="Benedito V.A."/>
            <person name="Mayer K.F."/>
            <person name="Gouzy J."/>
            <person name="Schoof H."/>
            <person name="Van de Peer Y."/>
            <person name="Proost S."/>
            <person name="Cook D.R."/>
            <person name="Meyers B.C."/>
            <person name="Spannagl M."/>
            <person name="Cheung F."/>
            <person name="De Mita S."/>
            <person name="Krishnakumar V."/>
            <person name="Gundlach H."/>
            <person name="Zhou S."/>
            <person name="Mudge J."/>
            <person name="Bharti A.K."/>
            <person name="Murray J.D."/>
            <person name="Naoumkina M.A."/>
            <person name="Rosen B."/>
            <person name="Silverstein K.A."/>
            <person name="Tang H."/>
            <person name="Rombauts S."/>
            <person name="Zhao P.X."/>
            <person name="Zhou P."/>
            <person name="Barbe V."/>
            <person name="Bardou P."/>
            <person name="Bechner M."/>
            <person name="Bellec A."/>
            <person name="Berger A."/>
            <person name="Berges H."/>
            <person name="Bidwell S."/>
            <person name="Bisseling T."/>
            <person name="Choisne N."/>
            <person name="Couloux A."/>
            <person name="Denny R."/>
            <person name="Deshpande S."/>
            <person name="Dai X."/>
            <person name="Doyle J.J."/>
            <person name="Dudez A.M."/>
            <person name="Farmer A.D."/>
            <person name="Fouteau S."/>
            <person name="Franken C."/>
            <person name="Gibelin C."/>
            <person name="Gish J."/>
            <person name="Goldstein S."/>
            <person name="Gonzalez A.J."/>
            <person name="Green P.J."/>
            <person name="Hallab A."/>
            <person name="Hartog M."/>
            <person name="Hua A."/>
            <person name="Humphray S.J."/>
            <person name="Jeong D.H."/>
            <person name="Jing Y."/>
            <person name="Jocker A."/>
            <person name="Kenton S.M."/>
            <person name="Kim D.J."/>
            <person name="Klee K."/>
            <person name="Lai H."/>
            <person name="Lang C."/>
            <person name="Lin S."/>
            <person name="Macmil S.L."/>
            <person name="Magdelenat G."/>
            <person name="Matthews L."/>
            <person name="McCorrison J."/>
            <person name="Monaghan E.L."/>
            <person name="Mun J.H."/>
            <person name="Najar F.Z."/>
            <person name="Nicholson C."/>
            <person name="Noirot C."/>
            <person name="O'Bleness M."/>
            <person name="Paule C.R."/>
            <person name="Poulain J."/>
            <person name="Prion F."/>
            <person name="Qin B."/>
            <person name="Qu C."/>
            <person name="Retzel E.F."/>
            <person name="Riddle C."/>
            <person name="Sallet E."/>
            <person name="Samain S."/>
            <person name="Samson N."/>
            <person name="Sanders I."/>
            <person name="Saurat O."/>
            <person name="Scarpelli C."/>
            <person name="Schiex T."/>
            <person name="Segurens B."/>
            <person name="Severin A.J."/>
            <person name="Sherrier D.J."/>
            <person name="Shi R."/>
            <person name="Sims S."/>
            <person name="Singer S.R."/>
            <person name="Sinharoy S."/>
            <person name="Sterck L."/>
            <person name="Viollet A."/>
            <person name="Wang B.B."/>
            <person name="Wang K."/>
            <person name="Wang M."/>
            <person name="Wang X."/>
            <person name="Warfsmann J."/>
            <person name="Weissenbach J."/>
            <person name="White D.D."/>
            <person name="White J.D."/>
            <person name="Wiley G.B."/>
            <person name="Wincker P."/>
            <person name="Xing Y."/>
            <person name="Yang L."/>
            <person name="Yao Z."/>
            <person name="Ying F."/>
            <person name="Zhai J."/>
            <person name="Zhou L."/>
            <person name="Zuber A."/>
            <person name="Denarie J."/>
            <person name="Dixon R.A."/>
            <person name="May G.D."/>
            <person name="Schwartz D.C."/>
            <person name="Rogers J."/>
            <person name="Quetier F."/>
            <person name="Town C.D."/>
            <person name="Roe B.A."/>
        </authorList>
    </citation>
    <scope>NUCLEOTIDE SEQUENCE [LARGE SCALE GENOMIC DNA]</scope>
    <source>
        <strain evidence="1">A17</strain>
        <strain evidence="2 3">cv. Jemalong A17</strain>
    </source>
</reference>
<dbReference type="EnsemblPlants" id="AES69287">
    <property type="protein sequence ID" value="AES69287"/>
    <property type="gene ID" value="MTR_3g026940"/>
</dbReference>
<protein>
    <submittedName>
        <fullName evidence="1 2">Uncharacterized protein</fullName>
    </submittedName>
</protein>
<gene>
    <name evidence="1" type="ordered locus">MTR_3g026940</name>
</gene>
<sequence length="55" mass="6232">MDPTTFLLLLNHAKKMRESEVERAIYGHVHPNFTLGVLCKAVFGNTKKLAYSLLD</sequence>
<evidence type="ECO:0000313" key="1">
    <source>
        <dbReference type="EMBL" id="AES69287.1"/>
    </source>
</evidence>
<evidence type="ECO:0000313" key="2">
    <source>
        <dbReference type="EnsemblPlants" id="AES69287"/>
    </source>
</evidence>
<dbReference type="AlphaFoldDB" id="G7J1R5"/>
<evidence type="ECO:0000313" key="3">
    <source>
        <dbReference type="Proteomes" id="UP000002051"/>
    </source>
</evidence>
<dbReference type="HOGENOM" id="CLU_3035359_0_0_1"/>
<keyword evidence="3" id="KW-1185">Reference proteome</keyword>
<dbReference type="PaxDb" id="3880-AES69287"/>
<reference evidence="1 3" key="2">
    <citation type="journal article" date="2014" name="BMC Genomics">
        <title>An improved genome release (version Mt4.0) for the model legume Medicago truncatula.</title>
        <authorList>
            <person name="Tang H."/>
            <person name="Krishnakumar V."/>
            <person name="Bidwell S."/>
            <person name="Rosen B."/>
            <person name="Chan A."/>
            <person name="Zhou S."/>
            <person name="Gentzbittel L."/>
            <person name="Childs K.L."/>
            <person name="Yandell M."/>
            <person name="Gundlach H."/>
            <person name="Mayer K.F."/>
            <person name="Schwartz D.C."/>
            <person name="Town C.D."/>
        </authorList>
    </citation>
    <scope>GENOME REANNOTATION</scope>
    <source>
        <strain evidence="2 3">cv. Jemalong A17</strain>
    </source>
</reference>
<dbReference type="Proteomes" id="UP000002051">
    <property type="component" value="Chromosome 3"/>
</dbReference>
<accession>G7J1R5</accession>
<organism evidence="1 3">
    <name type="scientific">Medicago truncatula</name>
    <name type="common">Barrel medic</name>
    <name type="synonym">Medicago tribuloides</name>
    <dbReference type="NCBI Taxonomy" id="3880"/>
    <lineage>
        <taxon>Eukaryota</taxon>
        <taxon>Viridiplantae</taxon>
        <taxon>Streptophyta</taxon>
        <taxon>Embryophyta</taxon>
        <taxon>Tracheophyta</taxon>
        <taxon>Spermatophyta</taxon>
        <taxon>Magnoliopsida</taxon>
        <taxon>eudicotyledons</taxon>
        <taxon>Gunneridae</taxon>
        <taxon>Pentapetalae</taxon>
        <taxon>rosids</taxon>
        <taxon>fabids</taxon>
        <taxon>Fabales</taxon>
        <taxon>Fabaceae</taxon>
        <taxon>Papilionoideae</taxon>
        <taxon>50 kb inversion clade</taxon>
        <taxon>NPAAA clade</taxon>
        <taxon>Hologalegina</taxon>
        <taxon>IRL clade</taxon>
        <taxon>Trifolieae</taxon>
        <taxon>Medicago</taxon>
    </lineage>
</organism>
<dbReference type="EMBL" id="CM001219">
    <property type="protein sequence ID" value="AES69287.1"/>
    <property type="molecule type" value="Genomic_DNA"/>
</dbReference>
<name>G7J1R5_MEDTR</name>
<reference evidence="2" key="3">
    <citation type="submission" date="2015-04" db="UniProtKB">
        <authorList>
            <consortium name="EnsemblPlants"/>
        </authorList>
    </citation>
    <scope>IDENTIFICATION</scope>
    <source>
        <strain evidence="2">cv. Jemalong A17</strain>
    </source>
</reference>
<proteinExistence type="predicted"/>